<evidence type="ECO:0000256" key="3">
    <source>
        <dbReference type="ARBA" id="ARBA00022598"/>
    </source>
</evidence>
<name>A0A9N9GV66_9GLOM</name>
<dbReference type="GO" id="GO:0005524">
    <property type="term" value="F:ATP binding"/>
    <property type="evidence" value="ECO:0007669"/>
    <property type="project" value="UniProtKB-KW"/>
</dbReference>
<protein>
    <recommendedName>
        <fullName evidence="2">phosphoribosylformylglycinamidine cyclo-ligase</fullName>
        <ecNumber evidence="2">6.3.3.1</ecNumber>
    </recommendedName>
</protein>
<dbReference type="Pfam" id="PF02769">
    <property type="entry name" value="AIRS_C"/>
    <property type="match status" value="1"/>
</dbReference>
<dbReference type="EMBL" id="CAJVPJ010003200">
    <property type="protein sequence ID" value="CAG8636629.1"/>
    <property type="molecule type" value="Genomic_DNA"/>
</dbReference>
<gene>
    <name evidence="7" type="ORF">POCULU_LOCUS9194</name>
</gene>
<dbReference type="GO" id="GO:0005829">
    <property type="term" value="C:cytosol"/>
    <property type="evidence" value="ECO:0007669"/>
    <property type="project" value="TreeGrafter"/>
</dbReference>
<accession>A0A9N9GV66</accession>
<dbReference type="PANTHER" id="PTHR10520">
    <property type="entry name" value="TRIFUNCTIONAL PURINE BIOSYNTHETIC PROTEIN ADENOSINE-3-RELATED"/>
    <property type="match status" value="1"/>
</dbReference>
<keyword evidence="8" id="KW-1185">Reference proteome</keyword>
<dbReference type="Proteomes" id="UP000789572">
    <property type="component" value="Unassembled WGS sequence"/>
</dbReference>
<keyword evidence="4" id="KW-0547">Nucleotide-binding</keyword>
<dbReference type="InterPro" id="IPR010918">
    <property type="entry name" value="PurM-like_C_dom"/>
</dbReference>
<organism evidence="7 8">
    <name type="scientific">Paraglomus occultum</name>
    <dbReference type="NCBI Taxonomy" id="144539"/>
    <lineage>
        <taxon>Eukaryota</taxon>
        <taxon>Fungi</taxon>
        <taxon>Fungi incertae sedis</taxon>
        <taxon>Mucoromycota</taxon>
        <taxon>Glomeromycotina</taxon>
        <taxon>Glomeromycetes</taxon>
        <taxon>Paraglomerales</taxon>
        <taxon>Paraglomeraceae</taxon>
        <taxon>Paraglomus</taxon>
    </lineage>
</organism>
<dbReference type="EC" id="6.3.3.1" evidence="2"/>
<evidence type="ECO:0000256" key="4">
    <source>
        <dbReference type="ARBA" id="ARBA00022741"/>
    </source>
</evidence>
<comment type="caution">
    <text evidence="7">The sequence shown here is derived from an EMBL/GenBank/DDBJ whole genome shotgun (WGS) entry which is preliminary data.</text>
</comment>
<dbReference type="Pfam" id="PF14622">
    <property type="entry name" value="Ribonucleas_3_3"/>
    <property type="match status" value="1"/>
</dbReference>
<dbReference type="Gene3D" id="1.10.1520.10">
    <property type="entry name" value="Ribonuclease III domain"/>
    <property type="match status" value="1"/>
</dbReference>
<feature type="domain" description="RNase III" evidence="6">
    <location>
        <begin position="184"/>
        <end position="242"/>
    </location>
</feature>
<evidence type="ECO:0000256" key="1">
    <source>
        <dbReference type="ARBA" id="ARBA00004686"/>
    </source>
</evidence>
<feature type="non-terminal residue" evidence="7">
    <location>
        <position position="266"/>
    </location>
</feature>
<sequence length="266" mass="30054">DRTFTEYDIEKNSTLHLAPCLLGSAKKCKKKKTYTTLNKIKHKKSTVFSRDSSDGLAVATLGLKVASIEIHLIALLVPTRIYVKQVMNIVKGATVKGLSHITGSGFYDNIPRILPDEVGVVIDARQWKVSTVFKWLARVGNIQLVPTDAVDNITHQLQGPNWATVFNIGRVITAKATFMHADEYNEILGRICINFNKQRTFQQVLTHKSYKHGSVSTNERLTFVGKKTLRLYGAEYLLNKIPSNELLETVKELKMMMRRNLLEHSD</sequence>
<dbReference type="GO" id="GO:0004641">
    <property type="term" value="F:phosphoribosylformylglycinamidine cyclo-ligase activity"/>
    <property type="evidence" value="ECO:0007669"/>
    <property type="project" value="UniProtKB-EC"/>
</dbReference>
<dbReference type="GO" id="GO:0046084">
    <property type="term" value="P:adenine biosynthetic process"/>
    <property type="evidence" value="ECO:0007669"/>
    <property type="project" value="TreeGrafter"/>
</dbReference>
<evidence type="ECO:0000256" key="5">
    <source>
        <dbReference type="ARBA" id="ARBA00022840"/>
    </source>
</evidence>
<dbReference type="InterPro" id="IPR036389">
    <property type="entry name" value="RNase_III_sf"/>
</dbReference>
<dbReference type="SUPFAM" id="SSF69065">
    <property type="entry name" value="RNase III domain-like"/>
    <property type="match status" value="1"/>
</dbReference>
<dbReference type="InterPro" id="IPR000999">
    <property type="entry name" value="RNase_III_dom"/>
</dbReference>
<dbReference type="GO" id="GO:0004525">
    <property type="term" value="F:ribonuclease III activity"/>
    <property type="evidence" value="ECO:0007669"/>
    <property type="project" value="InterPro"/>
</dbReference>
<dbReference type="OrthoDB" id="2018833at2759"/>
<reference evidence="7" key="1">
    <citation type="submission" date="2021-06" db="EMBL/GenBank/DDBJ databases">
        <authorList>
            <person name="Kallberg Y."/>
            <person name="Tangrot J."/>
            <person name="Rosling A."/>
        </authorList>
    </citation>
    <scope>NUCLEOTIDE SEQUENCE</scope>
    <source>
        <strain evidence="7">IA702</strain>
    </source>
</reference>
<dbReference type="Gene3D" id="3.90.650.10">
    <property type="entry name" value="PurM-like C-terminal domain"/>
    <property type="match status" value="1"/>
</dbReference>
<dbReference type="SUPFAM" id="SSF56042">
    <property type="entry name" value="PurM C-terminal domain-like"/>
    <property type="match status" value="1"/>
</dbReference>
<dbReference type="PANTHER" id="PTHR10520:SF12">
    <property type="entry name" value="TRIFUNCTIONAL PURINE BIOSYNTHETIC PROTEIN ADENOSINE-3"/>
    <property type="match status" value="1"/>
</dbReference>
<dbReference type="GO" id="GO:0006189">
    <property type="term" value="P:'de novo' IMP biosynthetic process"/>
    <property type="evidence" value="ECO:0007669"/>
    <property type="project" value="InterPro"/>
</dbReference>
<dbReference type="AlphaFoldDB" id="A0A9N9GV66"/>
<dbReference type="GO" id="GO:0006396">
    <property type="term" value="P:RNA processing"/>
    <property type="evidence" value="ECO:0007669"/>
    <property type="project" value="InterPro"/>
</dbReference>
<dbReference type="GO" id="GO:0004637">
    <property type="term" value="F:phosphoribosylamine-glycine ligase activity"/>
    <property type="evidence" value="ECO:0007669"/>
    <property type="project" value="TreeGrafter"/>
</dbReference>
<proteinExistence type="predicted"/>
<keyword evidence="3" id="KW-0436">Ligase</keyword>
<evidence type="ECO:0000256" key="2">
    <source>
        <dbReference type="ARBA" id="ARBA00013047"/>
    </source>
</evidence>
<dbReference type="InterPro" id="IPR004733">
    <property type="entry name" value="PurM_cligase"/>
</dbReference>
<evidence type="ECO:0000259" key="6">
    <source>
        <dbReference type="PROSITE" id="PS50142"/>
    </source>
</evidence>
<dbReference type="PROSITE" id="PS50142">
    <property type="entry name" value="RNASE_3_2"/>
    <property type="match status" value="1"/>
</dbReference>
<dbReference type="InterPro" id="IPR036676">
    <property type="entry name" value="PurM-like_C_sf"/>
</dbReference>
<evidence type="ECO:0000313" key="7">
    <source>
        <dbReference type="EMBL" id="CAG8636629.1"/>
    </source>
</evidence>
<comment type="pathway">
    <text evidence="1">Purine metabolism; IMP biosynthesis via de novo pathway; 5-amino-1-(5-phospho-D-ribosyl)imidazole from N(2)-formyl-N(1)-(5-phospho-D-ribosyl)glycinamide: step 2/2.</text>
</comment>
<evidence type="ECO:0000313" key="8">
    <source>
        <dbReference type="Proteomes" id="UP000789572"/>
    </source>
</evidence>
<keyword evidence="5" id="KW-0067">ATP-binding</keyword>